<comment type="caution">
    <text evidence="2">The sequence shown here is derived from an EMBL/GenBank/DDBJ whole genome shotgun (WGS) entry which is preliminary data.</text>
</comment>
<dbReference type="AlphaFoldDB" id="A0A3P3VSN5"/>
<dbReference type="Pfam" id="PF16571">
    <property type="entry name" value="FBP_C"/>
    <property type="match status" value="1"/>
</dbReference>
<dbReference type="EMBL" id="RQVS01000022">
    <property type="protein sequence ID" value="RRJ85650.1"/>
    <property type="molecule type" value="Genomic_DNA"/>
</dbReference>
<dbReference type="OrthoDB" id="4171838at2"/>
<evidence type="ECO:0000259" key="1">
    <source>
        <dbReference type="Pfam" id="PF16571"/>
    </source>
</evidence>
<organism evidence="2 3">
    <name type="scientific">Gulosibacter macacae</name>
    <dbReference type="NCBI Taxonomy" id="2488791"/>
    <lineage>
        <taxon>Bacteria</taxon>
        <taxon>Bacillati</taxon>
        <taxon>Actinomycetota</taxon>
        <taxon>Actinomycetes</taxon>
        <taxon>Micrococcales</taxon>
        <taxon>Microbacteriaceae</taxon>
        <taxon>Gulosibacter</taxon>
    </lineage>
</organism>
<dbReference type="InterPro" id="IPR032330">
    <property type="entry name" value="EF-G-binding_C"/>
</dbReference>
<protein>
    <submittedName>
        <fullName evidence="2">FBP domain-containing protein</fullName>
    </submittedName>
</protein>
<accession>A0A3P3VSN5</accession>
<evidence type="ECO:0000313" key="3">
    <source>
        <dbReference type="Proteomes" id="UP000274391"/>
    </source>
</evidence>
<dbReference type="Proteomes" id="UP000274391">
    <property type="component" value="Unassembled WGS sequence"/>
</dbReference>
<reference evidence="2 3" key="1">
    <citation type="submission" date="2018-11" db="EMBL/GenBank/DDBJ databases">
        <title>YIM 102482-1 draft genome.</title>
        <authorList>
            <person name="Li G."/>
            <person name="Jiang Y."/>
        </authorList>
    </citation>
    <scope>NUCLEOTIDE SEQUENCE [LARGE SCALE GENOMIC DNA]</scope>
    <source>
        <strain evidence="2 3">YIM 102482-1</strain>
    </source>
</reference>
<dbReference type="RefSeq" id="WP_124973936.1">
    <property type="nucleotide sequence ID" value="NZ_RQVS01000022.1"/>
</dbReference>
<sequence length="162" mass="18033">MRPVTEQQIRGSFINATAVELEQLPMPGLHEVLWEDREFLGWRDTRAARRGYITYWRGDEVVSIVVTAAASGLRPGISAMCSLCHSTQPSTQVRMFSARFAGDRGDRGSSMGTYLCESLSCSYVIRRGPAYFTTPAELERRGAAMISRLDRLVGHVADSESR</sequence>
<keyword evidence="3" id="KW-1185">Reference proteome</keyword>
<proteinExistence type="predicted"/>
<evidence type="ECO:0000313" key="2">
    <source>
        <dbReference type="EMBL" id="RRJ85650.1"/>
    </source>
</evidence>
<feature type="domain" description="Elongation factor G-binding protein C-terminal treble-clef zinc-finger" evidence="1">
    <location>
        <begin position="8"/>
        <end position="153"/>
    </location>
</feature>
<name>A0A3P3VSN5_9MICO</name>
<gene>
    <name evidence="2" type="ORF">EG850_12370</name>
</gene>